<evidence type="ECO:0000313" key="8">
    <source>
        <dbReference type="EMBL" id="KAJ2681426.1"/>
    </source>
</evidence>
<dbReference type="InterPro" id="IPR011425">
    <property type="entry name" value="Med9"/>
</dbReference>
<dbReference type="OrthoDB" id="5553800at2759"/>
<evidence type="ECO:0000256" key="1">
    <source>
        <dbReference type="ARBA" id="ARBA00004123"/>
    </source>
</evidence>
<organism evidence="8 9">
    <name type="scientific">Coemansia spiralis</name>
    <dbReference type="NCBI Taxonomy" id="417178"/>
    <lineage>
        <taxon>Eukaryota</taxon>
        <taxon>Fungi</taxon>
        <taxon>Fungi incertae sedis</taxon>
        <taxon>Zoopagomycota</taxon>
        <taxon>Kickxellomycotina</taxon>
        <taxon>Kickxellomycetes</taxon>
        <taxon>Kickxellales</taxon>
        <taxon>Kickxellaceae</taxon>
        <taxon>Coemansia</taxon>
    </lineage>
</organism>
<comment type="subunit">
    <text evidence="7">Component of the Mediator complex.</text>
</comment>
<name>A0A9W8GFV7_9FUNG</name>
<keyword evidence="3 7" id="KW-0805">Transcription regulation</keyword>
<proteinExistence type="inferred from homology"/>
<keyword evidence="4 7" id="KW-0010">Activator</keyword>
<evidence type="ECO:0000256" key="2">
    <source>
        <dbReference type="ARBA" id="ARBA00008089"/>
    </source>
</evidence>
<accession>A0A9W8GFV7</accession>
<comment type="similarity">
    <text evidence="2 7">Belongs to the Mediator complex subunit 9 family.</text>
</comment>
<evidence type="ECO:0000256" key="4">
    <source>
        <dbReference type="ARBA" id="ARBA00023159"/>
    </source>
</evidence>
<keyword evidence="9" id="KW-1185">Reference proteome</keyword>
<keyword evidence="5 7" id="KW-0804">Transcription</keyword>
<protein>
    <recommendedName>
        <fullName evidence="7">Mediator of RNA polymerase II transcription subunit 9</fullName>
    </recommendedName>
    <alternativeName>
        <fullName evidence="7">Mediator complex subunit 9</fullName>
    </alternativeName>
</protein>
<comment type="subcellular location">
    <subcellularLocation>
        <location evidence="1 7">Nucleus</location>
    </subcellularLocation>
</comment>
<dbReference type="GO" id="GO:0003712">
    <property type="term" value="F:transcription coregulator activity"/>
    <property type="evidence" value="ECO:0007669"/>
    <property type="project" value="InterPro"/>
</dbReference>
<evidence type="ECO:0000256" key="7">
    <source>
        <dbReference type="RuleBase" id="RU364145"/>
    </source>
</evidence>
<dbReference type="EMBL" id="JANBTX010000646">
    <property type="protein sequence ID" value="KAJ2681426.1"/>
    <property type="molecule type" value="Genomic_DNA"/>
</dbReference>
<dbReference type="Proteomes" id="UP001151516">
    <property type="component" value="Unassembled WGS sequence"/>
</dbReference>
<evidence type="ECO:0000256" key="6">
    <source>
        <dbReference type="ARBA" id="ARBA00023242"/>
    </source>
</evidence>
<dbReference type="GO" id="GO:0006357">
    <property type="term" value="P:regulation of transcription by RNA polymerase II"/>
    <property type="evidence" value="ECO:0007669"/>
    <property type="project" value="InterPro"/>
</dbReference>
<sequence length="118" mass="13551">MDSLFAKLDEQVEATLLTLFPPADKPLAISDAQHRAQEFANQVSLVNKQLAELKTKMDEIPNIDNSPEAALTREINELRKDIQLKDEVLDKHRKILSECAERLQQVDRENRLVIESHH</sequence>
<comment type="function">
    <text evidence="7">Component of the Mediator complex, a coactivator involved in the regulated transcription of nearly all RNA polymerase II-dependent genes. Mediator functions as a bridge to convey information from gene-specific regulatory proteins to the basal RNA polymerase II transcription machinery. Mediator is recruited to promoters by direct interactions with regulatory proteins and serves as a scaffold for the assembly of a functional preinitiation complex with RNA polymerase II and the general transcription factors.</text>
</comment>
<keyword evidence="6 7" id="KW-0539">Nucleus</keyword>
<gene>
    <name evidence="7" type="primary">MED9</name>
    <name evidence="8" type="ORF">IWW39_006340</name>
</gene>
<evidence type="ECO:0000256" key="3">
    <source>
        <dbReference type="ARBA" id="ARBA00023015"/>
    </source>
</evidence>
<dbReference type="Pfam" id="PF07544">
    <property type="entry name" value="Med9"/>
    <property type="match status" value="1"/>
</dbReference>
<comment type="caution">
    <text evidence="8">The sequence shown here is derived from an EMBL/GenBank/DDBJ whole genome shotgun (WGS) entry which is preliminary data.</text>
</comment>
<dbReference type="AlphaFoldDB" id="A0A9W8GFV7"/>
<evidence type="ECO:0000256" key="5">
    <source>
        <dbReference type="ARBA" id="ARBA00023163"/>
    </source>
</evidence>
<reference evidence="8" key="1">
    <citation type="submission" date="2022-07" db="EMBL/GenBank/DDBJ databases">
        <title>Phylogenomic reconstructions and comparative analyses of Kickxellomycotina fungi.</title>
        <authorList>
            <person name="Reynolds N.K."/>
            <person name="Stajich J.E."/>
            <person name="Barry K."/>
            <person name="Grigoriev I.V."/>
            <person name="Crous P."/>
            <person name="Smith M.E."/>
        </authorList>
    </citation>
    <scope>NUCLEOTIDE SEQUENCE</scope>
    <source>
        <strain evidence="8">CBS 109367</strain>
    </source>
</reference>
<evidence type="ECO:0000313" key="9">
    <source>
        <dbReference type="Proteomes" id="UP001151516"/>
    </source>
</evidence>
<dbReference type="GO" id="GO:0016592">
    <property type="term" value="C:mediator complex"/>
    <property type="evidence" value="ECO:0007669"/>
    <property type="project" value="InterPro"/>
</dbReference>